<keyword evidence="5" id="KW-1003">Cell membrane</keyword>
<keyword evidence="9" id="KW-0833">Ubl conjugation pathway</keyword>
<dbReference type="EC" id="2.3.2.27" evidence="4"/>
<evidence type="ECO:0000256" key="3">
    <source>
        <dbReference type="ARBA" id="ARBA00004906"/>
    </source>
</evidence>
<dbReference type="GO" id="GO:0005886">
    <property type="term" value="C:plasma membrane"/>
    <property type="evidence" value="ECO:0007669"/>
    <property type="project" value="UniProtKB-SubCell"/>
</dbReference>
<evidence type="ECO:0000259" key="14">
    <source>
        <dbReference type="Pfam" id="PF18212"/>
    </source>
</evidence>
<evidence type="ECO:0000313" key="15">
    <source>
        <dbReference type="EMBL" id="CAL1527909.1"/>
    </source>
</evidence>
<comment type="pathway">
    <text evidence="3">Protein modification; protein ubiquitination.</text>
</comment>
<dbReference type="Proteomes" id="UP001497497">
    <property type="component" value="Unassembled WGS sequence"/>
</dbReference>
<evidence type="ECO:0000313" key="16">
    <source>
        <dbReference type="Proteomes" id="UP001497497"/>
    </source>
</evidence>
<evidence type="ECO:0000256" key="13">
    <source>
        <dbReference type="SAM" id="Phobius"/>
    </source>
</evidence>
<keyword evidence="16" id="KW-1185">Reference proteome</keyword>
<keyword evidence="11 13" id="KW-0472">Membrane</keyword>
<proteinExistence type="predicted"/>
<keyword evidence="6" id="KW-0808">Transferase</keyword>
<sequence length="169" mass="18819">AKIAIQRGATAVMFDVTDNMAAMDELTEIGSSLGRPVLTLQGSDAMELKTIMSRQAEVNIRIFHIPPVQQAESAEINKKEYFGMGIFVAVFLLFCVICVFVMLKLKWRHRESQLSLGNITKRAIAKLETRKYQTPGHITQQFQVHSSDASMQSSISESCAICLEGYKMG</sequence>
<evidence type="ECO:0000256" key="5">
    <source>
        <dbReference type="ARBA" id="ARBA00022475"/>
    </source>
</evidence>
<comment type="caution">
    <text evidence="15">The sequence shown here is derived from an EMBL/GenBank/DDBJ whole genome shotgun (WGS) entry which is preliminary data.</text>
</comment>
<keyword evidence="8" id="KW-0732">Signal</keyword>
<dbReference type="GO" id="GO:0012505">
    <property type="term" value="C:endomembrane system"/>
    <property type="evidence" value="ECO:0007669"/>
    <property type="project" value="UniProtKB-SubCell"/>
</dbReference>
<gene>
    <name evidence="15" type="ORF">GSLYS_00002079001</name>
</gene>
<dbReference type="InterPro" id="IPR040700">
    <property type="entry name" value="ZNRF-3_ecto"/>
</dbReference>
<evidence type="ECO:0000256" key="4">
    <source>
        <dbReference type="ARBA" id="ARBA00012483"/>
    </source>
</evidence>
<feature type="non-terminal residue" evidence="15">
    <location>
        <position position="169"/>
    </location>
</feature>
<evidence type="ECO:0000256" key="7">
    <source>
        <dbReference type="ARBA" id="ARBA00022692"/>
    </source>
</evidence>
<organism evidence="15 16">
    <name type="scientific">Lymnaea stagnalis</name>
    <name type="common">Great pond snail</name>
    <name type="synonym">Helix stagnalis</name>
    <dbReference type="NCBI Taxonomy" id="6523"/>
    <lineage>
        <taxon>Eukaryota</taxon>
        <taxon>Metazoa</taxon>
        <taxon>Spiralia</taxon>
        <taxon>Lophotrochozoa</taxon>
        <taxon>Mollusca</taxon>
        <taxon>Gastropoda</taxon>
        <taxon>Heterobranchia</taxon>
        <taxon>Euthyneura</taxon>
        <taxon>Panpulmonata</taxon>
        <taxon>Hygrophila</taxon>
        <taxon>Lymnaeoidea</taxon>
        <taxon>Lymnaeidae</taxon>
        <taxon>Lymnaea</taxon>
    </lineage>
</organism>
<feature type="domain" description="ZNRF-3 ectodomain" evidence="14">
    <location>
        <begin position="1"/>
        <end position="62"/>
    </location>
</feature>
<evidence type="ECO:0000256" key="11">
    <source>
        <dbReference type="ARBA" id="ARBA00023136"/>
    </source>
</evidence>
<evidence type="ECO:0000256" key="8">
    <source>
        <dbReference type="ARBA" id="ARBA00022729"/>
    </source>
</evidence>
<dbReference type="EMBL" id="CAXITT010000024">
    <property type="protein sequence ID" value="CAL1527909.1"/>
    <property type="molecule type" value="Genomic_DNA"/>
</dbReference>
<reference evidence="15 16" key="1">
    <citation type="submission" date="2024-04" db="EMBL/GenBank/DDBJ databases">
        <authorList>
            <consortium name="Genoscope - CEA"/>
            <person name="William W."/>
        </authorList>
    </citation>
    <scope>NUCLEOTIDE SEQUENCE [LARGE SCALE GENOMIC DNA]</scope>
</reference>
<protein>
    <recommendedName>
        <fullName evidence="4">RING-type E3 ubiquitin transferase</fullName>
        <ecNumber evidence="4">2.3.2.27</ecNumber>
    </recommendedName>
</protein>
<evidence type="ECO:0000256" key="6">
    <source>
        <dbReference type="ARBA" id="ARBA00022679"/>
    </source>
</evidence>
<dbReference type="GO" id="GO:0061630">
    <property type="term" value="F:ubiquitin protein ligase activity"/>
    <property type="evidence" value="ECO:0007669"/>
    <property type="project" value="UniProtKB-EC"/>
</dbReference>
<evidence type="ECO:0000256" key="1">
    <source>
        <dbReference type="ARBA" id="ARBA00000900"/>
    </source>
</evidence>
<evidence type="ECO:0000256" key="10">
    <source>
        <dbReference type="ARBA" id="ARBA00022989"/>
    </source>
</evidence>
<dbReference type="PANTHER" id="PTHR16200">
    <property type="entry name" value="RING ZINC FINGER"/>
    <property type="match status" value="1"/>
</dbReference>
<evidence type="ECO:0000256" key="2">
    <source>
        <dbReference type="ARBA" id="ARBA00004236"/>
    </source>
</evidence>
<evidence type="ECO:0000256" key="9">
    <source>
        <dbReference type="ARBA" id="ARBA00022786"/>
    </source>
</evidence>
<dbReference type="InterPro" id="IPR051073">
    <property type="entry name" value="ZNRF3_Arkadia_E3_ligases"/>
</dbReference>
<keyword evidence="10 13" id="KW-1133">Transmembrane helix</keyword>
<evidence type="ECO:0000256" key="12">
    <source>
        <dbReference type="ARBA" id="ARBA00046288"/>
    </source>
</evidence>
<dbReference type="Pfam" id="PF18212">
    <property type="entry name" value="ZNRF_3_ecto"/>
    <property type="match status" value="1"/>
</dbReference>
<feature type="transmembrane region" description="Helical" evidence="13">
    <location>
        <begin position="81"/>
        <end position="103"/>
    </location>
</feature>
<accession>A0AAV2H546</accession>
<comment type="subcellular location">
    <subcellularLocation>
        <location evidence="2">Cell membrane</location>
    </subcellularLocation>
    <subcellularLocation>
        <location evidence="12">Endomembrane system</location>
        <topology evidence="12">Single-pass type I membrane protein</topology>
    </subcellularLocation>
</comment>
<dbReference type="Gene3D" id="3.50.30.30">
    <property type="match status" value="1"/>
</dbReference>
<dbReference type="AlphaFoldDB" id="A0AAV2H546"/>
<keyword evidence="7 13" id="KW-0812">Transmembrane</keyword>
<feature type="non-terminal residue" evidence="15">
    <location>
        <position position="1"/>
    </location>
</feature>
<name>A0AAV2H546_LYMST</name>
<comment type="catalytic activity">
    <reaction evidence="1">
        <text>S-ubiquitinyl-[E2 ubiquitin-conjugating enzyme]-L-cysteine + [acceptor protein]-L-lysine = [E2 ubiquitin-conjugating enzyme]-L-cysteine + N(6)-ubiquitinyl-[acceptor protein]-L-lysine.</text>
        <dbReference type="EC" id="2.3.2.27"/>
    </reaction>
</comment>